<proteinExistence type="predicted"/>
<keyword evidence="3" id="KW-0614">Plasmid</keyword>
<feature type="transmembrane region" description="Helical" evidence="2">
    <location>
        <begin position="175"/>
        <end position="197"/>
    </location>
</feature>
<keyword evidence="2" id="KW-0812">Transmembrane</keyword>
<dbReference type="GeneID" id="301098065"/>
<reference evidence="3 4" key="2">
    <citation type="journal article" date="2012" name="J. Bacteriol.">
        <title>Genome Sequences of Burkholderia sp. Strains CCGE1002 and H160, Isolated from Legume Nodules in Mexico and Brazil.</title>
        <authorList>
            <person name="Ormeno-Orrillo E."/>
            <person name="Rogel M.A."/>
            <person name="Chueire L.M."/>
            <person name="Tiedje J.M."/>
            <person name="Martinez-Romero E."/>
            <person name="Hungria M."/>
        </authorList>
    </citation>
    <scope>NUCLEOTIDE SEQUENCE [LARGE SCALE GENOMIC DNA]</scope>
    <source>
        <strain evidence="3 4">CCGE1002</strain>
        <plasmid evidence="4">pBC201</plasmid>
    </source>
</reference>
<gene>
    <name evidence="3" type="ordered locus">BC1002_7106</name>
</gene>
<keyword evidence="2" id="KW-0472">Membrane</keyword>
<feature type="compositionally biased region" description="Polar residues" evidence="1">
    <location>
        <begin position="14"/>
        <end position="26"/>
    </location>
</feature>
<keyword evidence="2" id="KW-1133">Transmembrane helix</keyword>
<evidence type="ECO:0000256" key="1">
    <source>
        <dbReference type="SAM" id="MobiDB-lite"/>
    </source>
</evidence>
<dbReference type="Proteomes" id="UP000002190">
    <property type="component" value="Plasmid pBC201"/>
</dbReference>
<organism evidence="3 4">
    <name type="scientific">Paraburkholderia atlantica</name>
    <dbReference type="NCBI Taxonomy" id="2654982"/>
    <lineage>
        <taxon>Bacteria</taxon>
        <taxon>Pseudomonadati</taxon>
        <taxon>Pseudomonadota</taxon>
        <taxon>Betaproteobacteria</taxon>
        <taxon>Burkholderiales</taxon>
        <taxon>Burkholderiaceae</taxon>
        <taxon>Paraburkholderia</taxon>
    </lineage>
</organism>
<sequence length="529" mass="56941">MSDTPKTKEPQGSGDPSTDRTSSTQLSVDVDRCERLVAHAARIGVPVRDADIDAIRSARRSLETGVMSAPIRSALHAAMNRIACAVQYPDPRIVEDLDRCGDLVSHAAQMGKPLSESDIACLSVARAARQELAWNAMTEAIFYAGMSRIARAVAPIIAETASAQARKGARLAIKAYTWASFGLAFLVVSLSCLLFVVNQISADVSKVVEQNDAAALSMHNLLQAHRASIIAAKDGGEDALLQLQNSQLALQIKQLLQQFATNNRQLYADVKRTEAIRQFFFIGEADSPYKPKCIATGASADKRSGGINVNLGRTPIAASKAGNKADPTTADWNCDPDSRRRALEVDLPLLATDSSKEAGSTKPERAWRPEDVVEQGFQKIAVYQDIRAMATNDRDVILAFVGAITSFLLPVLYAWLGACAAILRQLNADTSASLFHPEHSVVANRAHITTAVIVGISIGLFSKLLDQGIEFSPLAVAFVGGYASDKFFAFVDRLVSAIFPARVHVRGESAACVAPKRQQTRMDTAKAPQ</sequence>
<dbReference type="eggNOG" id="ENOG5033DD3">
    <property type="taxonomic scope" value="Bacteria"/>
</dbReference>
<dbReference type="KEGG" id="bge:BC1002_7106"/>
<evidence type="ECO:0008006" key="5">
    <source>
        <dbReference type="Google" id="ProtNLM"/>
    </source>
</evidence>
<evidence type="ECO:0000313" key="4">
    <source>
        <dbReference type="Proteomes" id="UP000002190"/>
    </source>
</evidence>
<name>D5WNH7_PARAM</name>
<dbReference type="RefSeq" id="WP_013094632.1">
    <property type="nucleotide sequence ID" value="NC_014120.1"/>
</dbReference>
<feature type="transmembrane region" description="Helical" evidence="2">
    <location>
        <begin position="396"/>
        <end position="416"/>
    </location>
</feature>
<evidence type="ECO:0000313" key="3">
    <source>
        <dbReference type="EMBL" id="ADG20856.1"/>
    </source>
</evidence>
<evidence type="ECO:0000256" key="2">
    <source>
        <dbReference type="SAM" id="Phobius"/>
    </source>
</evidence>
<accession>D5WNH7</accession>
<protein>
    <recommendedName>
        <fullName evidence="5">Transmembrane protein</fullName>
    </recommendedName>
</protein>
<geneLocation type="plasmid" evidence="3 4">
    <name>pBC201</name>
</geneLocation>
<feature type="region of interest" description="Disordered" evidence="1">
    <location>
        <begin position="1"/>
        <end position="26"/>
    </location>
</feature>
<dbReference type="HOGENOM" id="CLU_488066_0_0_4"/>
<dbReference type="AlphaFoldDB" id="D5WNH7"/>
<dbReference type="EMBL" id="CP002016">
    <property type="protein sequence ID" value="ADG20856.1"/>
    <property type="molecule type" value="Genomic_DNA"/>
</dbReference>
<reference evidence="4" key="1">
    <citation type="submission" date="2010-04" db="EMBL/GenBank/DDBJ databases">
        <title>Complete sequence of plasmid 1 of Burkholderia sp. CCGE1002.</title>
        <authorList>
            <consortium name="US DOE Joint Genome Institute"/>
            <person name="Lucas S."/>
            <person name="Copeland A."/>
            <person name="Lapidus A."/>
            <person name="Cheng J.-F."/>
            <person name="Bruce D."/>
            <person name="Goodwin L."/>
            <person name="Pitluck S."/>
            <person name="Chertkov O."/>
            <person name="Detter J.C."/>
            <person name="Han C."/>
            <person name="Tapia R."/>
            <person name="Land M."/>
            <person name="Hauser L."/>
            <person name="Kyrpides N."/>
            <person name="Ovchinnikova G."/>
            <person name="Martinez-Romero E."/>
            <person name="Hernandez M.A.R."/>
            <person name="Tiedje J.M."/>
            <person name="Woyke T."/>
        </authorList>
    </citation>
    <scope>NUCLEOTIDE SEQUENCE [LARGE SCALE GENOMIC DNA]</scope>
    <source>
        <strain evidence="4">CCGE1002</strain>
        <plasmid evidence="4">pBC201</plasmid>
    </source>
</reference>